<dbReference type="Pfam" id="PF02466">
    <property type="entry name" value="Tim17"/>
    <property type="match status" value="1"/>
</dbReference>
<keyword evidence="2" id="KW-0812">Transmembrane</keyword>
<protein>
    <recommendedName>
        <fullName evidence="6">NADH dehydrogenase [ubiquinone] 1 alpha subcomplex subunit 11</fullName>
    </recommendedName>
</protein>
<evidence type="ECO:0000256" key="2">
    <source>
        <dbReference type="ARBA" id="ARBA00022692"/>
    </source>
</evidence>
<gene>
    <name evidence="5" type="ORF">MANT1106_LOCUS22088</name>
</gene>
<evidence type="ECO:0000313" key="5">
    <source>
        <dbReference type="EMBL" id="CAD8722872.1"/>
    </source>
</evidence>
<dbReference type="AlphaFoldDB" id="A0A7S0T269"/>
<keyword evidence="3" id="KW-1133">Transmembrane helix</keyword>
<dbReference type="PANTHER" id="PTHR14110:SF18">
    <property type="entry name" value="OUTER ENVELOPE PORE PROTEIN 16-3, CHLOROPLASTIC_MITOCHONDRIAL"/>
    <property type="match status" value="1"/>
</dbReference>
<comment type="subcellular location">
    <subcellularLocation>
        <location evidence="1">Membrane</location>
        <topology evidence="1">Multi-pass membrane protein</topology>
    </subcellularLocation>
</comment>
<evidence type="ECO:0000256" key="1">
    <source>
        <dbReference type="ARBA" id="ARBA00004141"/>
    </source>
</evidence>
<dbReference type="PANTHER" id="PTHR14110">
    <property type="entry name" value="MITOCHONDRIAL IMPORT INNER MEMBRANE TRANSLOCASE SUBUNIT TIM22"/>
    <property type="match status" value="1"/>
</dbReference>
<organism evidence="5">
    <name type="scientific">Mantoniella antarctica</name>
    <dbReference type="NCBI Taxonomy" id="81844"/>
    <lineage>
        <taxon>Eukaryota</taxon>
        <taxon>Viridiplantae</taxon>
        <taxon>Chlorophyta</taxon>
        <taxon>Mamiellophyceae</taxon>
        <taxon>Mamiellales</taxon>
        <taxon>Mamiellaceae</taxon>
        <taxon>Mantoniella</taxon>
    </lineage>
</organism>
<evidence type="ECO:0008006" key="6">
    <source>
        <dbReference type="Google" id="ProtNLM"/>
    </source>
</evidence>
<dbReference type="GO" id="GO:0045039">
    <property type="term" value="P:protein insertion into mitochondrial inner membrane"/>
    <property type="evidence" value="ECO:0007669"/>
    <property type="project" value="InterPro"/>
</dbReference>
<dbReference type="EMBL" id="HBFC01037148">
    <property type="protein sequence ID" value="CAD8722872.1"/>
    <property type="molecule type" value="Transcribed_RNA"/>
</dbReference>
<dbReference type="InterPro" id="IPR039175">
    <property type="entry name" value="TIM22"/>
</dbReference>
<reference evidence="5" key="1">
    <citation type="submission" date="2021-01" db="EMBL/GenBank/DDBJ databases">
        <authorList>
            <person name="Corre E."/>
            <person name="Pelletier E."/>
            <person name="Niang G."/>
            <person name="Scheremetjew M."/>
            <person name="Finn R."/>
            <person name="Kale V."/>
            <person name="Holt S."/>
            <person name="Cochrane G."/>
            <person name="Meng A."/>
            <person name="Brown T."/>
            <person name="Cohen L."/>
        </authorList>
    </citation>
    <scope>NUCLEOTIDE SEQUENCE</scope>
    <source>
        <strain evidence="5">SL-175</strain>
    </source>
</reference>
<accession>A0A7S0T269</accession>
<keyword evidence="4" id="KW-0472">Membrane</keyword>
<proteinExistence type="predicted"/>
<evidence type="ECO:0000256" key="4">
    <source>
        <dbReference type="ARBA" id="ARBA00023136"/>
    </source>
</evidence>
<evidence type="ECO:0000256" key="3">
    <source>
        <dbReference type="ARBA" id="ARBA00022989"/>
    </source>
</evidence>
<sequence length="160" mass="16609">MSSDSCLNKVATNCTSGFALGTMLGAVQATWTDAPAVMRNQSFPAIAKTLGIMTRVGTKFAMIGGVFVGVSCVAEDVRGKADFWNGVYGGLAAGQMFGMQARSLSAGVGMGVAFAVASAAADATGHKVRPTTLFDDGDTPARIIYPYKSRDKDNRVQGAR</sequence>
<name>A0A7S0T269_9CHLO</name>
<dbReference type="GO" id="GO:0042721">
    <property type="term" value="C:TIM22 mitochondrial import inner membrane insertion complex"/>
    <property type="evidence" value="ECO:0007669"/>
    <property type="project" value="InterPro"/>
</dbReference>